<dbReference type="InterPro" id="IPR036909">
    <property type="entry name" value="Cyt_c-like_dom_sf"/>
</dbReference>
<dbReference type="KEGG" id="abas:ACPOL_3842"/>
<evidence type="ECO:0000256" key="2">
    <source>
        <dbReference type="ARBA" id="ARBA00022723"/>
    </source>
</evidence>
<dbReference type="EMBL" id="CP030840">
    <property type="protein sequence ID" value="AXC13121.1"/>
    <property type="molecule type" value="Genomic_DNA"/>
</dbReference>
<dbReference type="AlphaFoldDB" id="A0A2Z5G1Z6"/>
<dbReference type="PROSITE" id="PS51007">
    <property type="entry name" value="CYTC"/>
    <property type="match status" value="1"/>
</dbReference>
<accession>A0A2Z5G1Z6</accession>
<dbReference type="GO" id="GO:0020037">
    <property type="term" value="F:heme binding"/>
    <property type="evidence" value="ECO:0007669"/>
    <property type="project" value="InterPro"/>
</dbReference>
<keyword evidence="3 4" id="KW-0408">Iron</keyword>
<evidence type="ECO:0000256" key="4">
    <source>
        <dbReference type="PROSITE-ProRule" id="PRU00433"/>
    </source>
</evidence>
<name>A0A2Z5G1Z6_9BACT</name>
<dbReference type="OrthoDB" id="9811281at2"/>
<organism evidence="6 7">
    <name type="scientific">Acidisarcina polymorpha</name>
    <dbReference type="NCBI Taxonomy" id="2211140"/>
    <lineage>
        <taxon>Bacteria</taxon>
        <taxon>Pseudomonadati</taxon>
        <taxon>Acidobacteriota</taxon>
        <taxon>Terriglobia</taxon>
        <taxon>Terriglobales</taxon>
        <taxon>Acidobacteriaceae</taxon>
        <taxon>Acidisarcina</taxon>
    </lineage>
</organism>
<sequence length="230" mass="25233">MKKQTATRRFGAFVIGVAVVATATIYNSHRVQANDRQTNEDAQIRRGYEIAPVPLNLKGKNWRAVGLGSYLVNAVGSCNDCHSASVETQFLPGGNPYFNQPTKINPATYLGGGRDFGKLEGPDSPDIISRNLTPDKSGLPEGGHTFEQFLTIMRTGKDYDHLHPNCSSTITTNCLTPPFDGSLLQIMPWPTYHEMTDHDLHAIYDYLSAVPCVESSPDPSNPLHNDCPTE</sequence>
<dbReference type="GO" id="GO:0009055">
    <property type="term" value="F:electron transfer activity"/>
    <property type="evidence" value="ECO:0007669"/>
    <property type="project" value="InterPro"/>
</dbReference>
<evidence type="ECO:0000256" key="3">
    <source>
        <dbReference type="ARBA" id="ARBA00023004"/>
    </source>
</evidence>
<evidence type="ECO:0000313" key="6">
    <source>
        <dbReference type="EMBL" id="AXC13121.1"/>
    </source>
</evidence>
<reference evidence="6 7" key="1">
    <citation type="journal article" date="2018" name="Front. Microbiol.">
        <title>Hydrolytic Capabilities as a Key to Environmental Success: Chitinolytic and Cellulolytic Acidobacteria From Acidic Sub-arctic Soils and Boreal Peatlands.</title>
        <authorList>
            <person name="Belova S.E."/>
            <person name="Ravin N.V."/>
            <person name="Pankratov T.A."/>
            <person name="Rakitin A.L."/>
            <person name="Ivanova A.A."/>
            <person name="Beletsky A.V."/>
            <person name="Mardanov A.V."/>
            <person name="Sinninghe Damste J.S."/>
            <person name="Dedysh S.N."/>
        </authorList>
    </citation>
    <scope>NUCLEOTIDE SEQUENCE [LARGE SCALE GENOMIC DNA]</scope>
    <source>
        <strain evidence="6 7">SBC82</strain>
    </source>
</reference>
<dbReference type="Proteomes" id="UP000253606">
    <property type="component" value="Chromosome"/>
</dbReference>
<gene>
    <name evidence="6" type="ORF">ACPOL_3842</name>
</gene>
<evidence type="ECO:0000259" key="5">
    <source>
        <dbReference type="PROSITE" id="PS51007"/>
    </source>
</evidence>
<keyword evidence="1 4" id="KW-0349">Heme</keyword>
<feature type="domain" description="Cytochrome c" evidence="5">
    <location>
        <begin position="63"/>
        <end position="211"/>
    </location>
</feature>
<dbReference type="GO" id="GO:0046872">
    <property type="term" value="F:metal ion binding"/>
    <property type="evidence" value="ECO:0007669"/>
    <property type="project" value="UniProtKB-KW"/>
</dbReference>
<protein>
    <submittedName>
        <fullName evidence="6">CytoChrome c, class I</fullName>
    </submittedName>
</protein>
<keyword evidence="7" id="KW-1185">Reference proteome</keyword>
<dbReference type="RefSeq" id="WP_114208194.1">
    <property type="nucleotide sequence ID" value="NZ_CP030840.1"/>
</dbReference>
<proteinExistence type="predicted"/>
<evidence type="ECO:0000313" key="7">
    <source>
        <dbReference type="Proteomes" id="UP000253606"/>
    </source>
</evidence>
<evidence type="ECO:0000256" key="1">
    <source>
        <dbReference type="ARBA" id="ARBA00022617"/>
    </source>
</evidence>
<keyword evidence="2 4" id="KW-0479">Metal-binding</keyword>
<dbReference type="InterPro" id="IPR009056">
    <property type="entry name" value="Cyt_c-like_dom"/>
</dbReference>
<dbReference type="SUPFAM" id="SSF46626">
    <property type="entry name" value="Cytochrome c"/>
    <property type="match status" value="1"/>
</dbReference>